<gene>
    <name evidence="2" type="ORF">PCOR1329_LOCUS42869</name>
</gene>
<feature type="region of interest" description="Disordered" evidence="1">
    <location>
        <begin position="101"/>
        <end position="138"/>
    </location>
</feature>
<evidence type="ECO:0000256" key="1">
    <source>
        <dbReference type="SAM" id="MobiDB-lite"/>
    </source>
</evidence>
<feature type="compositionally biased region" description="Basic and acidic residues" evidence="1">
    <location>
        <begin position="49"/>
        <end position="59"/>
    </location>
</feature>
<name>A0ABN9TW45_9DINO</name>
<feature type="compositionally biased region" description="Basic and acidic residues" evidence="1">
    <location>
        <begin position="107"/>
        <end position="121"/>
    </location>
</feature>
<keyword evidence="3" id="KW-1185">Reference proteome</keyword>
<dbReference type="Proteomes" id="UP001189429">
    <property type="component" value="Unassembled WGS sequence"/>
</dbReference>
<comment type="caution">
    <text evidence="2">The sequence shown here is derived from an EMBL/GenBank/DDBJ whole genome shotgun (WGS) entry which is preliminary data.</text>
</comment>
<accession>A0ABN9TW45</accession>
<feature type="region of interest" description="Disordered" evidence="1">
    <location>
        <begin position="15"/>
        <end position="64"/>
    </location>
</feature>
<organism evidence="2 3">
    <name type="scientific">Prorocentrum cordatum</name>
    <dbReference type="NCBI Taxonomy" id="2364126"/>
    <lineage>
        <taxon>Eukaryota</taxon>
        <taxon>Sar</taxon>
        <taxon>Alveolata</taxon>
        <taxon>Dinophyceae</taxon>
        <taxon>Prorocentrales</taxon>
        <taxon>Prorocentraceae</taxon>
        <taxon>Prorocentrum</taxon>
    </lineage>
</organism>
<evidence type="ECO:0000313" key="2">
    <source>
        <dbReference type="EMBL" id="CAK0850457.1"/>
    </source>
</evidence>
<reference evidence="2" key="1">
    <citation type="submission" date="2023-10" db="EMBL/GenBank/DDBJ databases">
        <authorList>
            <person name="Chen Y."/>
            <person name="Shah S."/>
            <person name="Dougan E. K."/>
            <person name="Thang M."/>
            <person name="Chan C."/>
        </authorList>
    </citation>
    <scope>NUCLEOTIDE SEQUENCE [LARGE SCALE GENOMIC DNA]</scope>
</reference>
<feature type="non-terminal residue" evidence="2">
    <location>
        <position position="138"/>
    </location>
</feature>
<dbReference type="EMBL" id="CAUYUJ010015153">
    <property type="protein sequence ID" value="CAK0850457.1"/>
    <property type="molecule type" value="Genomic_DNA"/>
</dbReference>
<evidence type="ECO:0000313" key="3">
    <source>
        <dbReference type="Proteomes" id="UP001189429"/>
    </source>
</evidence>
<proteinExistence type="predicted"/>
<sequence length="138" mass="15351">CPRAPSRPPAFLLRRTSAWRPGAPGATVSPPPPAEAAPEQLQAHRVQHLRQELDARDPAGEQPLEEQVRCEQGEEHVLEGHVHGLAAREDDLHRAAREAPCLRARPGHADHPGRRDRRVGDAARSAEVCLRLTPRRRR</sequence>
<feature type="non-terminal residue" evidence="2">
    <location>
        <position position="1"/>
    </location>
</feature>
<protein>
    <submittedName>
        <fullName evidence="2">Uncharacterized protein</fullName>
    </submittedName>
</protein>